<dbReference type="Pfam" id="PF14225">
    <property type="entry name" value="MOR2-PAG1_C"/>
    <property type="match status" value="1"/>
</dbReference>
<feature type="compositionally biased region" description="Polar residues" evidence="1">
    <location>
        <begin position="1890"/>
        <end position="1899"/>
    </location>
</feature>
<feature type="region of interest" description="Disordered" evidence="1">
    <location>
        <begin position="1510"/>
        <end position="1547"/>
    </location>
</feature>
<feature type="compositionally biased region" description="Polar residues" evidence="1">
    <location>
        <begin position="2352"/>
        <end position="2366"/>
    </location>
</feature>
<dbReference type="PANTHER" id="PTHR12295:SF30">
    <property type="entry name" value="PROTEIN FURRY"/>
    <property type="match status" value="1"/>
</dbReference>
<feature type="region of interest" description="Disordered" evidence="1">
    <location>
        <begin position="2352"/>
        <end position="2383"/>
    </location>
</feature>
<evidence type="ECO:0000313" key="5">
    <source>
        <dbReference type="Proteomes" id="UP001620645"/>
    </source>
</evidence>
<feature type="compositionally biased region" description="Polar residues" evidence="1">
    <location>
        <begin position="1669"/>
        <end position="1690"/>
    </location>
</feature>
<evidence type="ECO:0000259" key="2">
    <source>
        <dbReference type="Pfam" id="PF14225"/>
    </source>
</evidence>
<dbReference type="InterPro" id="IPR039867">
    <property type="entry name" value="Furry/Tao3/Mor2"/>
</dbReference>
<keyword evidence="5" id="KW-1185">Reference proteome</keyword>
<accession>A0ABD2JI24</accession>
<feature type="region of interest" description="Disordered" evidence="1">
    <location>
        <begin position="1622"/>
        <end position="1657"/>
    </location>
</feature>
<feature type="domain" description="Protein furry C-terminal" evidence="3">
    <location>
        <begin position="1974"/>
        <end position="2210"/>
    </location>
</feature>
<evidence type="ECO:0000256" key="1">
    <source>
        <dbReference type="SAM" id="MobiDB-lite"/>
    </source>
</evidence>
<dbReference type="Pfam" id="PF19421">
    <property type="entry name" value="Fry_C"/>
    <property type="match status" value="1"/>
</dbReference>
<evidence type="ECO:0008006" key="6">
    <source>
        <dbReference type="Google" id="ProtNLM"/>
    </source>
</evidence>
<dbReference type="InterPro" id="IPR025481">
    <property type="entry name" value="Cell_Morphogen_C"/>
</dbReference>
<dbReference type="EMBL" id="JBICCN010000143">
    <property type="protein sequence ID" value="KAL3090266.1"/>
    <property type="molecule type" value="Genomic_DNA"/>
</dbReference>
<evidence type="ECO:0000259" key="3">
    <source>
        <dbReference type="Pfam" id="PF19421"/>
    </source>
</evidence>
<evidence type="ECO:0000313" key="4">
    <source>
        <dbReference type="EMBL" id="KAL3090266.1"/>
    </source>
</evidence>
<feature type="compositionally biased region" description="Polar residues" evidence="1">
    <location>
        <begin position="1841"/>
        <end position="1855"/>
    </location>
</feature>
<dbReference type="InterPro" id="IPR045842">
    <property type="entry name" value="Fry_C"/>
</dbReference>
<name>A0ABD2JI24_HETSC</name>
<reference evidence="4 5" key="1">
    <citation type="submission" date="2024-10" db="EMBL/GenBank/DDBJ databases">
        <authorList>
            <person name="Kim D."/>
        </authorList>
    </citation>
    <scope>NUCLEOTIDE SEQUENCE [LARGE SCALE GENOMIC DNA]</scope>
    <source>
        <strain evidence="4">Taebaek</strain>
    </source>
</reference>
<feature type="region of interest" description="Disordered" evidence="1">
    <location>
        <begin position="1669"/>
        <end position="1899"/>
    </location>
</feature>
<dbReference type="PANTHER" id="PTHR12295">
    <property type="entry name" value="FURRY-RELATED"/>
    <property type="match status" value="1"/>
</dbReference>
<feature type="compositionally biased region" description="Polar residues" evidence="1">
    <location>
        <begin position="1720"/>
        <end position="1736"/>
    </location>
</feature>
<feature type="compositionally biased region" description="Acidic residues" evidence="1">
    <location>
        <begin position="1633"/>
        <end position="1653"/>
    </location>
</feature>
<comment type="caution">
    <text evidence="4">The sequence shown here is derived from an EMBL/GenBank/DDBJ whole genome shotgun (WGS) entry which is preliminary data.</text>
</comment>
<dbReference type="Proteomes" id="UP001620645">
    <property type="component" value="Unassembled WGS sequence"/>
</dbReference>
<feature type="region of interest" description="Disordered" evidence="1">
    <location>
        <begin position="1467"/>
        <end position="1487"/>
    </location>
</feature>
<feature type="compositionally biased region" description="Polar residues" evidence="1">
    <location>
        <begin position="1798"/>
        <end position="1823"/>
    </location>
</feature>
<feature type="domain" description="Cell morphogenesis protein C-terminal" evidence="2">
    <location>
        <begin position="1144"/>
        <end position="1403"/>
    </location>
</feature>
<sequence length="2383" mass="265317">MQWDPWACALSGYCEKKFLPTQCSTASTFAWPILFLRFSHCNQFVDPSNPQNESRSSLLRSSKSKASNFTLCGEMLSQENYLSLWQKYLVVTFALCHCNSNSNLLPNSLNQFRSLSPCLTVDSSDVNRSMISSIKVTRTASTNFVHLMQKATTMIRWEATDVRDSVVLGIGSINPECFEFLLEEFNSKGILREINDRKNETNVRRRRRKDLLRLQILRIIEFTLFRDFLKNCAILERNSGTLPHSLLELFDSIRFHTENDNDRDLNVLTSLRLHFAKLISLIINGTPIEQREKLLPPDIKRSLFFLFLSWCGRTIGTIDKRKGVDVGISVEHHAIRAMCALATLGPMFECPGRICEEEAMFRWLETLLSSTNSIVDEICEQILCQILHLNEHHPRLLELVVQMCYTKNELVGIRCFNAISMLFSQREFPCEYISLLCLCQSFASSIELASVRQTAFLLVQLLRHQFLNNTFSPTTLTPIMEISSSFATNGQSEITFPTNQLGISKSLSSQYPQLTMPIFSEICCRLESARPNRQLSLLAILPEWLRNVHFVDPNCDLVAVSVLETDDEAEKSGTSAEEEQSVALNGWGSEESTQLILNNLLYLTAKLANECNSEVESIWHCVATSWPSNLGIIVHYLFVTLTLSVDNILPLAKKICVYLLNATGDRLVSLLMAQLQRVGDPFMAQLCRSEIPPFYRWQPNVSVSKERVVDAEECGEIGRTIFSDNNVSGHSTLLPSSADRSRLPNQLPMPPYGGYYCRLSNLLPSSSQSISALPRNNLALFLLSDLLLVGPTSPAVDWSAYHPKLLHMATINLDSHRPIVCAHARQILLNICLYWASSGSCSINQVANAILKHCHSPNCNGQINSNDQQCQNAMANNVMTTPIKWGNANAKNLTVKGEARTISMVFPSKKELLTVLVQLFSSDQQIPLWEHEEVSALCWKPDSVNQLECLVRLLVAYLLGSIPDLVLHWTNFAVDFAISSNNLHLAGRSFQTAGALGLSPSPFLHRILSRLTEMVGDVSEESQSYITDLFMCLQNLAQNITIAAHLANSPQLQSSSISTGHNRSVSYTQQISTQNLQFKSPSRRVTQKKGSDMRHSLLVGAEILFPIKSDAKPLTRSQSAATLKFSEDSANILLTENDMEIISQLLFIALAMTESNLENEFLLGLSFVDKLMLISGKERLNILEKLEELIVQHGWDDFPGIIALCLKGTLYSSGSECAISVFCNCLPHLSEQMIVSKQPNDAFALIVIASLPQFVLNFDLPTQLCSNLAQKIVLYCQNRIATDELDVSSGDHPICNLITIMDQFRDHSFPREKTQWTKCVVNYLIDALQPNPLQLLLFLAEMLENCSVSFHSVLLDVMHLLFTYANYNESPPEMINSHVIRVILKHIHGPNGREASKILKIVTDQWNSISYSCLIQNEKNATALRKPEFELHFERTFAKESAEMGTAKNERPMKNRVRDRLISVLSASGHRARSPKHSSMLFSHSSTDIHQRVRETTVLAAKSSAICQNGASMLPSPDSADTAHPSAWSQQQPSDEMGVSGGIGFDRMSSPNSLMSAVVGGNNSGANSGGELASLRTTDSFPRVFKEFDFLEAEHDSVSESTESCFNWLSTMRTARCGVCREDTDGQNGTNQDQEEDVPDEDDFYNDEEEDEMDHQSALAANRTCIGSFGSSPRTMTGSRHSMGSNNGKSCRNGVAMGGAEKKGTANAGGTVIKRPPSKMSDSNDVSSDTTPVQLSRHSDEEEEEDEDEEAERDSVSSCPLSEKESSEEEINDNLASHNRKTDRKGDSSAGQIHSEKNASPISPTNLATTSFTRSPSTATSSTHRQRHNKRQWQKRHKKATSPSASPHNQQQQKPHSLPHTMSNVSAADSAVSAISSSQHYHLSERNNDETGTSSPVMNFRTVSLSTPERMSITSTTGGGAFASLFPLQQRLHSVADAQPQQPQERVEEVVAVAHDNDITVTPLECSHHISGSVEQTWNKLVASLGNDNDGTVTSSLMLLFTQLLRESVVHLSSIFRDASHLLLSTETPLLQMPNKGGISTQLSHSLNVVLRLADCPFLFVTPLFLRSSNLLTCQKFALFEIREHFDTFAERRSQAIRALNSVKSSLKLLIISNNGGSGAAVFGEGNRINSSAHNQQFDYCSQQTVFLCKSLHRLSFQLLLLLEKLLEMTHFILQCSNSQDYDMTPAVTSLQRDLLTHQATFALDELCSVDGASALSHPHQNHHHQQSPHSADGTIRSLNSLCSVGGGVVDLRQSRDTLVLHLNNKQFKNAFNKLSFLRSHYCSSANGQFGCCEQMNVDVLLLHFCRSHFSLRMWALVGSLEMLRCWCTQLKEANVQLGILVRNMMLAGQPTTSNEFRRQQQSMVEQNDDDREGMGGVKKASV</sequence>
<gene>
    <name evidence="4" type="ORF">niasHS_006718</name>
</gene>
<organism evidence="4 5">
    <name type="scientific">Heterodera schachtii</name>
    <name type="common">Sugarbeet cyst nematode worm</name>
    <name type="synonym">Tylenchus schachtii</name>
    <dbReference type="NCBI Taxonomy" id="97005"/>
    <lineage>
        <taxon>Eukaryota</taxon>
        <taxon>Metazoa</taxon>
        <taxon>Ecdysozoa</taxon>
        <taxon>Nematoda</taxon>
        <taxon>Chromadorea</taxon>
        <taxon>Rhabditida</taxon>
        <taxon>Tylenchina</taxon>
        <taxon>Tylenchomorpha</taxon>
        <taxon>Tylenchoidea</taxon>
        <taxon>Heteroderidae</taxon>
        <taxon>Heteroderinae</taxon>
        <taxon>Heterodera</taxon>
    </lineage>
</organism>
<feature type="compositionally biased region" description="Acidic residues" evidence="1">
    <location>
        <begin position="1741"/>
        <end position="1752"/>
    </location>
</feature>
<proteinExistence type="predicted"/>
<feature type="compositionally biased region" description="Basic residues" evidence="1">
    <location>
        <begin position="1824"/>
        <end position="1840"/>
    </location>
</feature>
<feature type="compositionally biased region" description="Low complexity" evidence="1">
    <location>
        <begin position="1863"/>
        <end position="1878"/>
    </location>
</feature>
<protein>
    <recommendedName>
        <fullName evidence="6">Protein furry</fullName>
    </recommendedName>
</protein>